<feature type="non-terminal residue" evidence="1">
    <location>
        <position position="1"/>
    </location>
</feature>
<proteinExistence type="predicted"/>
<protein>
    <submittedName>
        <fullName evidence="1">Uncharacterized protein</fullName>
    </submittedName>
</protein>
<dbReference type="AlphaFoldDB" id="A0A8D9D7D7"/>
<evidence type="ECO:0000313" key="2">
    <source>
        <dbReference type="Proteomes" id="UP000694005"/>
    </source>
</evidence>
<accession>A0A8D9D7D7</accession>
<sequence>LSVQYTRDVCGCPPTHTGRPSLSVCVRVCPSVSVEHTCSPTYVAVHKYTYQHAGPWTQHAGPSRGLMLALPVDCLGDFNPRRLSDQYTHDV</sequence>
<name>A0A8D9D7D7_BRACM</name>
<dbReference type="EMBL" id="LS974622">
    <property type="protein sequence ID" value="CAG7870349.1"/>
    <property type="molecule type" value="Genomic_DNA"/>
</dbReference>
<feature type="non-terminal residue" evidence="1">
    <location>
        <position position="91"/>
    </location>
</feature>
<reference evidence="1 2" key="1">
    <citation type="submission" date="2021-07" db="EMBL/GenBank/DDBJ databases">
        <authorList>
            <consortium name="Genoscope - CEA"/>
            <person name="William W."/>
        </authorList>
    </citation>
    <scope>NUCLEOTIDE SEQUENCE [LARGE SCALE GENOMIC DNA]</scope>
</reference>
<evidence type="ECO:0000313" key="1">
    <source>
        <dbReference type="EMBL" id="CAG7870349.1"/>
    </source>
</evidence>
<dbReference type="Proteomes" id="UP000694005">
    <property type="component" value="Chromosome A06"/>
</dbReference>
<organism evidence="1 2">
    <name type="scientific">Brassica campestris</name>
    <name type="common">Field mustard</name>
    <dbReference type="NCBI Taxonomy" id="3711"/>
    <lineage>
        <taxon>Eukaryota</taxon>
        <taxon>Viridiplantae</taxon>
        <taxon>Streptophyta</taxon>
        <taxon>Embryophyta</taxon>
        <taxon>Tracheophyta</taxon>
        <taxon>Spermatophyta</taxon>
        <taxon>Magnoliopsida</taxon>
        <taxon>eudicotyledons</taxon>
        <taxon>Gunneridae</taxon>
        <taxon>Pentapetalae</taxon>
        <taxon>rosids</taxon>
        <taxon>malvids</taxon>
        <taxon>Brassicales</taxon>
        <taxon>Brassicaceae</taxon>
        <taxon>Brassiceae</taxon>
        <taxon>Brassica</taxon>
    </lineage>
</organism>
<gene>
    <name evidence="1" type="ORF">BRAPAZ1V2_A06P25890.2</name>
</gene>